<feature type="domain" description="Sleeping Beauty transposase HTH" evidence="1">
    <location>
        <begin position="1"/>
        <end position="50"/>
    </location>
</feature>
<dbReference type="InterPro" id="IPR009057">
    <property type="entry name" value="Homeodomain-like_sf"/>
</dbReference>
<organism evidence="2 3">
    <name type="scientific">Staurois parvus</name>
    <dbReference type="NCBI Taxonomy" id="386267"/>
    <lineage>
        <taxon>Eukaryota</taxon>
        <taxon>Metazoa</taxon>
        <taxon>Chordata</taxon>
        <taxon>Craniata</taxon>
        <taxon>Vertebrata</taxon>
        <taxon>Euteleostomi</taxon>
        <taxon>Amphibia</taxon>
        <taxon>Batrachia</taxon>
        <taxon>Anura</taxon>
        <taxon>Neobatrachia</taxon>
        <taxon>Ranoidea</taxon>
        <taxon>Ranidae</taxon>
        <taxon>Staurois</taxon>
    </lineage>
</organism>
<dbReference type="InterPro" id="IPR036388">
    <property type="entry name" value="WH-like_DNA-bd_sf"/>
</dbReference>
<dbReference type="SUPFAM" id="SSF46689">
    <property type="entry name" value="Homeodomain-like"/>
    <property type="match status" value="1"/>
</dbReference>
<evidence type="ECO:0000313" key="2">
    <source>
        <dbReference type="EMBL" id="CAI9569276.1"/>
    </source>
</evidence>
<dbReference type="Pfam" id="PF25787">
    <property type="entry name" value="HTH_SB"/>
    <property type="match status" value="1"/>
</dbReference>
<reference evidence="2" key="1">
    <citation type="submission" date="2023-05" db="EMBL/GenBank/DDBJ databases">
        <authorList>
            <person name="Stuckert A."/>
        </authorList>
    </citation>
    <scope>NUCLEOTIDE SEQUENCE</scope>
</reference>
<comment type="caution">
    <text evidence="2">The sequence shown here is derived from an EMBL/GenBank/DDBJ whole genome shotgun (WGS) entry which is preliminary data.</text>
</comment>
<proteinExistence type="predicted"/>
<sequence>MGIRKELSKVLRNKVMDRYKDGKGHKEISKALNMPISTVKSSIKKWKVLGSLDTKPSTGRPRKIAAATD</sequence>
<name>A0ABN9D9Q2_9NEOB</name>
<dbReference type="Gene3D" id="1.10.10.10">
    <property type="entry name" value="Winged helix-like DNA-binding domain superfamily/Winged helix DNA-binding domain"/>
    <property type="match status" value="1"/>
</dbReference>
<dbReference type="Proteomes" id="UP001162483">
    <property type="component" value="Unassembled WGS sequence"/>
</dbReference>
<dbReference type="InterPro" id="IPR057667">
    <property type="entry name" value="HTH_SB"/>
</dbReference>
<protein>
    <recommendedName>
        <fullName evidence="1">Sleeping Beauty transposase HTH domain-containing protein</fullName>
    </recommendedName>
</protein>
<keyword evidence="3" id="KW-1185">Reference proteome</keyword>
<evidence type="ECO:0000259" key="1">
    <source>
        <dbReference type="Pfam" id="PF25787"/>
    </source>
</evidence>
<evidence type="ECO:0000313" key="3">
    <source>
        <dbReference type="Proteomes" id="UP001162483"/>
    </source>
</evidence>
<gene>
    <name evidence="2" type="ORF">SPARVUS_LOCUS6894728</name>
</gene>
<accession>A0ABN9D9Q2</accession>
<dbReference type="EMBL" id="CATNWA010014228">
    <property type="protein sequence ID" value="CAI9569276.1"/>
    <property type="molecule type" value="Genomic_DNA"/>
</dbReference>